<dbReference type="PANTHER" id="PTHR45088:SF1">
    <property type="entry name" value="OS04G0476000 PROTEIN"/>
    <property type="match status" value="1"/>
</dbReference>
<feature type="domain" description="F-box" evidence="2">
    <location>
        <begin position="68"/>
        <end position="102"/>
    </location>
</feature>
<protein>
    <submittedName>
        <fullName evidence="3">F-box protein At1g70590</fullName>
    </submittedName>
</protein>
<accession>A0A1D1Y1J9</accession>
<gene>
    <name evidence="3" type="primary">At1g70590_1</name>
    <name evidence="3" type="ORF">g.122385</name>
</gene>
<dbReference type="SMART" id="SM00671">
    <property type="entry name" value="SEL1"/>
    <property type="match status" value="5"/>
</dbReference>
<dbReference type="Gene3D" id="1.20.1280.50">
    <property type="match status" value="1"/>
</dbReference>
<dbReference type="SUPFAM" id="SSF81383">
    <property type="entry name" value="F-box domain"/>
    <property type="match status" value="1"/>
</dbReference>
<evidence type="ECO:0000259" key="2">
    <source>
        <dbReference type="Pfam" id="PF12937"/>
    </source>
</evidence>
<dbReference type="Gene3D" id="1.25.40.10">
    <property type="entry name" value="Tetratricopeptide repeat domain"/>
    <property type="match status" value="2"/>
</dbReference>
<feature type="region of interest" description="Disordered" evidence="1">
    <location>
        <begin position="1"/>
        <end position="63"/>
    </location>
</feature>
<dbReference type="PANTHER" id="PTHR45088">
    <property type="entry name" value="OSJNBA0022H21.17 PROTEIN"/>
    <property type="match status" value="1"/>
</dbReference>
<feature type="compositionally biased region" description="Low complexity" evidence="1">
    <location>
        <begin position="16"/>
        <end position="29"/>
    </location>
</feature>
<sequence>MRTPTVVAASDAKGCRSSGHPHGPRGHQPGQHRDAQKRRLRRDGRGGPSPPAEGVEAPSRRPAAAADFSELPYELMARIGAAMDVPSLRAASAVCRSWREALAPLRLAMVLLFSGKRFKHGHGGGPRDPQMALSSFLKGAQLGSAAAMVDAGLIYWEMGRKEEGRALYRKAAELGHPAAQCNLGISYLQADQPDYKEAVKWLYQSALSGYARAQYSFALCLHRGHGVKCNPSEAAKWFLRAAEAGNVRAMYNTSICYSTGEGVRQNHQQARMWMKQAADLGHRKAQLEHGLELFSSGNLMRALFYLELAMRAGETSATHVKDVLLQTLSPVLIHRALSLADEWQKSHFSRHRSG</sequence>
<organism evidence="3">
    <name type="scientific">Anthurium amnicola</name>
    <dbReference type="NCBI Taxonomy" id="1678845"/>
    <lineage>
        <taxon>Eukaryota</taxon>
        <taxon>Viridiplantae</taxon>
        <taxon>Streptophyta</taxon>
        <taxon>Embryophyta</taxon>
        <taxon>Tracheophyta</taxon>
        <taxon>Spermatophyta</taxon>
        <taxon>Magnoliopsida</taxon>
        <taxon>Liliopsida</taxon>
        <taxon>Araceae</taxon>
        <taxon>Pothoideae</taxon>
        <taxon>Potheae</taxon>
        <taxon>Anthurium</taxon>
    </lineage>
</organism>
<dbReference type="Pfam" id="PF08238">
    <property type="entry name" value="Sel1"/>
    <property type="match status" value="5"/>
</dbReference>
<dbReference type="InterPro" id="IPR001810">
    <property type="entry name" value="F-box_dom"/>
</dbReference>
<reference evidence="3" key="1">
    <citation type="submission" date="2015-07" db="EMBL/GenBank/DDBJ databases">
        <title>Transcriptome Assembly of Anthurium amnicola.</title>
        <authorList>
            <person name="Suzuki J."/>
        </authorList>
    </citation>
    <scope>NUCLEOTIDE SEQUENCE</scope>
</reference>
<dbReference type="SUPFAM" id="SSF81901">
    <property type="entry name" value="HCP-like"/>
    <property type="match status" value="1"/>
</dbReference>
<name>A0A1D1Y1J9_9ARAE</name>
<dbReference type="EMBL" id="GDJX01019418">
    <property type="protein sequence ID" value="JAT48518.1"/>
    <property type="molecule type" value="Transcribed_RNA"/>
</dbReference>
<proteinExistence type="predicted"/>
<dbReference type="InterPro" id="IPR011990">
    <property type="entry name" value="TPR-like_helical_dom_sf"/>
</dbReference>
<dbReference type="InterPro" id="IPR036047">
    <property type="entry name" value="F-box-like_dom_sf"/>
</dbReference>
<dbReference type="InterPro" id="IPR053301">
    <property type="entry name" value="F-box_motif"/>
</dbReference>
<dbReference type="AlphaFoldDB" id="A0A1D1Y1J9"/>
<dbReference type="Pfam" id="PF12937">
    <property type="entry name" value="F-box-like"/>
    <property type="match status" value="1"/>
</dbReference>
<evidence type="ECO:0000256" key="1">
    <source>
        <dbReference type="SAM" id="MobiDB-lite"/>
    </source>
</evidence>
<dbReference type="InterPro" id="IPR006597">
    <property type="entry name" value="Sel1-like"/>
</dbReference>
<evidence type="ECO:0000313" key="3">
    <source>
        <dbReference type="EMBL" id="JAT48518.1"/>
    </source>
</evidence>